<feature type="compositionally biased region" description="Polar residues" evidence="1">
    <location>
        <begin position="120"/>
        <end position="140"/>
    </location>
</feature>
<accession>A0AAW1E1B5</accession>
<evidence type="ECO:0000256" key="1">
    <source>
        <dbReference type="SAM" id="MobiDB-lite"/>
    </source>
</evidence>
<keyword evidence="4" id="KW-1185">Reference proteome</keyword>
<sequence>MAEKHPKSKLKRCKSSAKYLQPVISSLKRSHTASFSGGINVTAETERSAWWSSEPLPAEESLWALTLKSALPDLEKQPWDLVPDLPHPPAAKPPVIKLDEQRWCDLSEEVAPLPEPSPPSLRTSWSPDPVSLSSAQQELSVHTKPGPDPPTRPPSSHSRQSPDGKAAPLQALTKRPRPSLHGWEGPAPSAAPSGVGGRKGGTGGEQEEETGPVSSLPLTNQVKSSDSPVSRQREEEEEEEVHTSVGGAGGAGGAGGGLQSCPMCLIVFPVGFTQMDCDGHLAQCLSEVNVDMTW</sequence>
<reference evidence="3 4" key="1">
    <citation type="journal article" date="2024" name="Genome Biol. Evol.">
        <title>Chromosome-level genome assembly of the viviparous eelpout Zoarces viviparus.</title>
        <authorList>
            <person name="Fuhrmann N."/>
            <person name="Brasseur M.V."/>
            <person name="Bakowski C.E."/>
            <person name="Podsiadlowski L."/>
            <person name="Prost S."/>
            <person name="Krehenwinkel H."/>
            <person name="Mayer C."/>
        </authorList>
    </citation>
    <scope>NUCLEOTIDE SEQUENCE [LARGE SCALE GENOMIC DNA]</scope>
    <source>
        <strain evidence="3">NO-MEL_2022_Ind0_liver</strain>
    </source>
</reference>
<dbReference type="Pfam" id="PF15750">
    <property type="entry name" value="UBZ_FAAP20"/>
    <property type="match status" value="1"/>
</dbReference>
<evidence type="ECO:0000313" key="4">
    <source>
        <dbReference type="Proteomes" id="UP001488805"/>
    </source>
</evidence>
<dbReference type="AlphaFoldDB" id="A0AAW1E1B5"/>
<organism evidence="3 4">
    <name type="scientific">Zoarces viviparus</name>
    <name type="common">Viviparous eelpout</name>
    <name type="synonym">Blennius viviparus</name>
    <dbReference type="NCBI Taxonomy" id="48416"/>
    <lineage>
        <taxon>Eukaryota</taxon>
        <taxon>Metazoa</taxon>
        <taxon>Chordata</taxon>
        <taxon>Craniata</taxon>
        <taxon>Vertebrata</taxon>
        <taxon>Euteleostomi</taxon>
        <taxon>Actinopterygii</taxon>
        <taxon>Neopterygii</taxon>
        <taxon>Teleostei</taxon>
        <taxon>Neoteleostei</taxon>
        <taxon>Acanthomorphata</taxon>
        <taxon>Eupercaria</taxon>
        <taxon>Perciformes</taxon>
        <taxon>Cottioidei</taxon>
        <taxon>Zoarcales</taxon>
        <taxon>Zoarcidae</taxon>
        <taxon>Zoarcinae</taxon>
        <taxon>Zoarces</taxon>
    </lineage>
</organism>
<dbReference type="PANTHER" id="PTHR37862">
    <property type="entry name" value="FANCONI ANEMIA CORE COMPLEX-ASSOCIATED PROTEIN 20"/>
    <property type="match status" value="1"/>
</dbReference>
<feature type="domain" description="UBZ2-type" evidence="2">
    <location>
        <begin position="258"/>
        <end position="294"/>
    </location>
</feature>
<dbReference type="PROSITE" id="PS51906">
    <property type="entry name" value="ZF_UBZ2"/>
    <property type="match status" value="1"/>
</dbReference>
<feature type="compositionally biased region" description="Gly residues" evidence="1">
    <location>
        <begin position="194"/>
        <end position="204"/>
    </location>
</feature>
<dbReference type="PANTHER" id="PTHR37862:SF1">
    <property type="entry name" value="FANCONI ANEMIA CORE COMPLEX-ASSOCIATED PROTEIN 20"/>
    <property type="match status" value="1"/>
</dbReference>
<feature type="compositionally biased region" description="Polar residues" evidence="1">
    <location>
        <begin position="212"/>
        <end position="230"/>
    </location>
</feature>
<dbReference type="InterPro" id="IPR052689">
    <property type="entry name" value="FA_core_complex_assoc"/>
</dbReference>
<comment type="caution">
    <text evidence="3">The sequence shown here is derived from an EMBL/GenBank/DDBJ whole genome shotgun (WGS) entry which is preliminary data.</text>
</comment>
<gene>
    <name evidence="3" type="ORF">VZT92_026427</name>
</gene>
<dbReference type="GO" id="GO:0043130">
    <property type="term" value="F:ubiquitin binding"/>
    <property type="evidence" value="ECO:0007669"/>
    <property type="project" value="InterPro"/>
</dbReference>
<dbReference type="GO" id="GO:0043240">
    <property type="term" value="C:Fanconi anaemia nuclear complex"/>
    <property type="evidence" value="ECO:0007669"/>
    <property type="project" value="TreeGrafter"/>
</dbReference>
<dbReference type="EMBL" id="JBCEZU010000586">
    <property type="protein sequence ID" value="KAK9515817.1"/>
    <property type="molecule type" value="Genomic_DNA"/>
</dbReference>
<proteinExistence type="predicted"/>
<name>A0AAW1E1B5_ZOAVI</name>
<evidence type="ECO:0000313" key="3">
    <source>
        <dbReference type="EMBL" id="KAK9515817.1"/>
    </source>
</evidence>
<dbReference type="Proteomes" id="UP001488805">
    <property type="component" value="Unassembled WGS sequence"/>
</dbReference>
<dbReference type="InterPro" id="IPR031490">
    <property type="entry name" value="UBZ2_FAAP20"/>
</dbReference>
<feature type="region of interest" description="Disordered" evidence="1">
    <location>
        <begin position="107"/>
        <end position="253"/>
    </location>
</feature>
<protein>
    <recommendedName>
        <fullName evidence="2">UBZ2-type domain-containing protein</fullName>
    </recommendedName>
</protein>
<evidence type="ECO:0000259" key="2">
    <source>
        <dbReference type="PROSITE" id="PS51906"/>
    </source>
</evidence>